<evidence type="ECO:0000313" key="7">
    <source>
        <dbReference type="EMBL" id="OHA65125.1"/>
    </source>
</evidence>
<dbReference type="Pfam" id="PF04464">
    <property type="entry name" value="Glyphos_transf"/>
    <property type="match status" value="1"/>
</dbReference>
<dbReference type="InterPro" id="IPR043148">
    <property type="entry name" value="TagF_C"/>
</dbReference>
<dbReference type="EMBL" id="MHTT01000020">
    <property type="protein sequence ID" value="OHA65125.1"/>
    <property type="molecule type" value="Genomic_DNA"/>
</dbReference>
<evidence type="ECO:0000256" key="6">
    <source>
        <dbReference type="ARBA" id="ARBA00023136"/>
    </source>
</evidence>
<evidence type="ECO:0008006" key="9">
    <source>
        <dbReference type="Google" id="ProtNLM"/>
    </source>
</evidence>
<keyword evidence="3" id="KW-1003">Cell membrane</keyword>
<proteinExistence type="inferred from homology"/>
<evidence type="ECO:0000313" key="8">
    <source>
        <dbReference type="Proteomes" id="UP000178065"/>
    </source>
</evidence>
<dbReference type="Gene3D" id="3.40.50.12580">
    <property type="match status" value="1"/>
</dbReference>
<evidence type="ECO:0000256" key="2">
    <source>
        <dbReference type="ARBA" id="ARBA00010488"/>
    </source>
</evidence>
<protein>
    <recommendedName>
        <fullName evidence="9">CDP-glycerol glycerophosphotransferase</fullName>
    </recommendedName>
</protein>
<dbReference type="STRING" id="1802448.A2672_03255"/>
<keyword evidence="4" id="KW-0808">Transferase</keyword>
<comment type="subcellular location">
    <subcellularLocation>
        <location evidence="1">Cell membrane</location>
        <topology evidence="1">Peripheral membrane protein</topology>
    </subcellularLocation>
</comment>
<evidence type="ECO:0000256" key="1">
    <source>
        <dbReference type="ARBA" id="ARBA00004202"/>
    </source>
</evidence>
<evidence type="ECO:0000256" key="5">
    <source>
        <dbReference type="ARBA" id="ARBA00022944"/>
    </source>
</evidence>
<comment type="caution">
    <text evidence="7">The sequence shown here is derived from an EMBL/GenBank/DDBJ whole genome shotgun (WGS) entry which is preliminary data.</text>
</comment>
<reference evidence="7 8" key="1">
    <citation type="journal article" date="2016" name="Nat. Commun.">
        <title>Thousands of microbial genomes shed light on interconnected biogeochemical processes in an aquifer system.</title>
        <authorList>
            <person name="Anantharaman K."/>
            <person name="Brown C.T."/>
            <person name="Hug L.A."/>
            <person name="Sharon I."/>
            <person name="Castelle C.J."/>
            <person name="Probst A.J."/>
            <person name="Thomas B.C."/>
            <person name="Singh A."/>
            <person name="Wilkins M.J."/>
            <person name="Karaoz U."/>
            <person name="Brodie E.L."/>
            <person name="Williams K.H."/>
            <person name="Hubbard S.S."/>
            <person name="Banfield J.F."/>
        </authorList>
    </citation>
    <scope>NUCLEOTIDE SEQUENCE [LARGE SCALE GENOMIC DNA]</scope>
</reference>
<name>A0A1G2QWY4_9BACT</name>
<accession>A0A1G2QWY4</accession>
<evidence type="ECO:0000256" key="4">
    <source>
        <dbReference type="ARBA" id="ARBA00022679"/>
    </source>
</evidence>
<dbReference type="InterPro" id="IPR051612">
    <property type="entry name" value="Teichoic_Acid_Biosynth"/>
</dbReference>
<dbReference type="GO" id="GO:0047355">
    <property type="term" value="F:CDP-glycerol glycerophosphotransferase activity"/>
    <property type="evidence" value="ECO:0007669"/>
    <property type="project" value="InterPro"/>
</dbReference>
<dbReference type="GO" id="GO:0019350">
    <property type="term" value="P:teichoic acid biosynthetic process"/>
    <property type="evidence" value="ECO:0007669"/>
    <property type="project" value="UniProtKB-KW"/>
</dbReference>
<comment type="similarity">
    <text evidence="2">Belongs to the CDP-glycerol glycerophosphotransferase family.</text>
</comment>
<dbReference type="InterPro" id="IPR007554">
    <property type="entry name" value="Glycerophosphate_synth"/>
</dbReference>
<sequence length="415" mass="47967">MKIGKTDMGSAKLARYLMKFATHPLLFLLRFLSYGMPRSKNVWAFGHPARFEGNSKYLFLEVENSQSKDVNALWISRNRRVLQELGHRGYRAAHAYSFKGVWHILRSKYFIVDTSVEVISYWLSGGAKVINLFHALPIKKMERDVEKGESAEVVLFHSQGVLQLLMRFLLPWRFVKPSYVASTSPLYTRIFSSMFRIPADRVRETGFPRNDILLKDIRGSDIGVDGDVLAHIETWKKRGAKIVLYAPTFRDTGDSPFLEDLAAVEKLNKLMEKRNALFVLKLHPFIKVSMGEGTHSNILNAAPLTDSYPLLKLADVLVTDYSSIFVDFLLLDRPEIFFAYDLEKYMKRDRELYFDYHEFTPGPKARSFNEFLETMEAVLAGKDAFREQRARQQDRCFSRQDGESSARVRQFLRSL</sequence>
<dbReference type="Proteomes" id="UP000178065">
    <property type="component" value="Unassembled WGS sequence"/>
</dbReference>
<organism evidence="7 8">
    <name type="scientific">Candidatus Wildermuthbacteria bacterium RIFCSPHIGHO2_01_FULL_49_22b</name>
    <dbReference type="NCBI Taxonomy" id="1802448"/>
    <lineage>
        <taxon>Bacteria</taxon>
        <taxon>Candidatus Wildermuthiibacteriota</taxon>
    </lineage>
</organism>
<dbReference type="InterPro" id="IPR043149">
    <property type="entry name" value="TagF_N"/>
</dbReference>
<dbReference type="AlphaFoldDB" id="A0A1G2QWY4"/>
<gene>
    <name evidence="7" type="ORF">A2672_03255</name>
</gene>
<dbReference type="PANTHER" id="PTHR37316:SF3">
    <property type="entry name" value="TEICHOIC ACID GLYCEROL-PHOSPHATE TRANSFERASE"/>
    <property type="match status" value="1"/>
</dbReference>
<dbReference type="SUPFAM" id="SSF53756">
    <property type="entry name" value="UDP-Glycosyltransferase/glycogen phosphorylase"/>
    <property type="match status" value="1"/>
</dbReference>
<dbReference type="PANTHER" id="PTHR37316">
    <property type="entry name" value="TEICHOIC ACID GLYCEROL-PHOSPHATE PRIMASE"/>
    <property type="match status" value="1"/>
</dbReference>
<keyword evidence="5" id="KW-0777">Teichoic acid biosynthesis</keyword>
<evidence type="ECO:0000256" key="3">
    <source>
        <dbReference type="ARBA" id="ARBA00022475"/>
    </source>
</evidence>
<dbReference type="Gene3D" id="3.40.50.11820">
    <property type="match status" value="1"/>
</dbReference>
<keyword evidence="6" id="KW-0472">Membrane</keyword>
<dbReference type="GO" id="GO:0005886">
    <property type="term" value="C:plasma membrane"/>
    <property type="evidence" value="ECO:0007669"/>
    <property type="project" value="UniProtKB-SubCell"/>
</dbReference>